<evidence type="ECO:0000256" key="1">
    <source>
        <dbReference type="ARBA" id="ARBA00009885"/>
    </source>
</evidence>
<organism evidence="3 4">
    <name type="scientific">Pyronema omphalodes (strain CBS 100304)</name>
    <name type="common">Pyronema confluens</name>
    <dbReference type="NCBI Taxonomy" id="1076935"/>
    <lineage>
        <taxon>Eukaryota</taxon>
        <taxon>Fungi</taxon>
        <taxon>Dikarya</taxon>
        <taxon>Ascomycota</taxon>
        <taxon>Pezizomycotina</taxon>
        <taxon>Pezizomycetes</taxon>
        <taxon>Pezizales</taxon>
        <taxon>Pyronemataceae</taxon>
        <taxon>Pyronema</taxon>
    </lineage>
</organism>
<name>U4KUX8_PYROM</name>
<dbReference type="CDD" id="cd16653">
    <property type="entry name" value="RING-like_Rtf2"/>
    <property type="match status" value="1"/>
</dbReference>
<feature type="compositionally biased region" description="Basic and acidic residues" evidence="2">
    <location>
        <begin position="261"/>
        <end position="270"/>
    </location>
</feature>
<dbReference type="PANTHER" id="PTHR12775">
    <property type="entry name" value="PROTEIN C20ORF43 HOMOLOG"/>
    <property type="match status" value="1"/>
</dbReference>
<dbReference type="InterPro" id="IPR027799">
    <property type="entry name" value="Rtf2_RING-finger"/>
</dbReference>
<feature type="compositionally biased region" description="Polar residues" evidence="2">
    <location>
        <begin position="246"/>
        <end position="259"/>
    </location>
</feature>
<dbReference type="GO" id="GO:0005634">
    <property type="term" value="C:nucleus"/>
    <property type="evidence" value="ECO:0007669"/>
    <property type="project" value="TreeGrafter"/>
</dbReference>
<feature type="compositionally biased region" description="Basic and acidic residues" evidence="2">
    <location>
        <begin position="10"/>
        <end position="19"/>
    </location>
</feature>
<accession>U4KUX8</accession>
<comment type="similarity">
    <text evidence="1">Belongs to the rtf2 family.</text>
</comment>
<evidence type="ECO:0000313" key="4">
    <source>
        <dbReference type="Proteomes" id="UP000018144"/>
    </source>
</evidence>
<dbReference type="OMA" id="EFRWLHC"/>
<sequence length="285" mass="31829">MGNDGGSIPTRRELVKEAARNPTHSQIRDTQAQTRQYRWSTCQLSKRPLATPVVSDSLGRLYNKDAIIEWLLRGTEAYGDGEEVLQGRVKSLKDVVEVKFEVLREEGKDAESGREERWVCPVSRKELGQGVKAVYIVPCGHVLAESAVKECTKPYDEIDVIPINPEEQKDIERLQERIKTHAANSLTHALKKLAEKKSKKRKNGATEGDEGSTKAKKPKESGIRNAAAAVLTAKVLQDQEIKNQQRKSGMSDSVKSLFTKQGDKKLEGRNTDFMSRGYTLPDAQK</sequence>
<dbReference type="OrthoDB" id="247013at2759"/>
<dbReference type="InterPro" id="IPR006735">
    <property type="entry name" value="Rtf2"/>
</dbReference>
<evidence type="ECO:0000313" key="3">
    <source>
        <dbReference type="EMBL" id="CCX05248.1"/>
    </source>
</evidence>
<reference evidence="3 4" key="1">
    <citation type="journal article" date="2013" name="PLoS Genet.">
        <title>The genome and development-dependent transcriptomes of Pyronema confluens: a window into fungal evolution.</title>
        <authorList>
            <person name="Traeger S."/>
            <person name="Altegoer F."/>
            <person name="Freitag M."/>
            <person name="Gabaldon T."/>
            <person name="Kempken F."/>
            <person name="Kumar A."/>
            <person name="Marcet-Houben M."/>
            <person name="Poggeler S."/>
            <person name="Stajich J.E."/>
            <person name="Nowrousian M."/>
        </authorList>
    </citation>
    <scope>NUCLEOTIDE SEQUENCE [LARGE SCALE GENOMIC DNA]</scope>
    <source>
        <strain evidence="4">CBS 100304</strain>
        <tissue evidence="3">Vegetative mycelium</tissue>
    </source>
</reference>
<dbReference type="Pfam" id="PF04641">
    <property type="entry name" value="Rtf2"/>
    <property type="match status" value="1"/>
</dbReference>
<proteinExistence type="inferred from homology"/>
<dbReference type="PANTHER" id="PTHR12775:SF0">
    <property type="entry name" value="REPLICATION TERMINATION FACTOR 2"/>
    <property type="match status" value="1"/>
</dbReference>
<dbReference type="EMBL" id="HF935243">
    <property type="protein sequence ID" value="CCX05248.1"/>
    <property type="molecule type" value="Genomic_DNA"/>
</dbReference>
<keyword evidence="4" id="KW-1185">Reference proteome</keyword>
<protein>
    <submittedName>
        <fullName evidence="3">Similar to UPF0549 protein C1D4.09c acc. no. Q10154</fullName>
    </submittedName>
</protein>
<dbReference type="STRING" id="1076935.U4KUX8"/>
<feature type="region of interest" description="Disordered" evidence="2">
    <location>
        <begin position="1"/>
        <end position="32"/>
    </location>
</feature>
<feature type="compositionally biased region" description="Polar residues" evidence="2">
    <location>
        <begin position="22"/>
        <end position="32"/>
    </location>
</feature>
<dbReference type="GO" id="GO:0006274">
    <property type="term" value="P:DNA replication termination"/>
    <property type="evidence" value="ECO:0007669"/>
    <property type="project" value="TreeGrafter"/>
</dbReference>
<dbReference type="AlphaFoldDB" id="U4KUX8"/>
<dbReference type="Proteomes" id="UP000018144">
    <property type="component" value="Unassembled WGS sequence"/>
</dbReference>
<gene>
    <name evidence="3" type="ORF">PCON_04835</name>
</gene>
<evidence type="ECO:0000256" key="2">
    <source>
        <dbReference type="SAM" id="MobiDB-lite"/>
    </source>
</evidence>
<feature type="region of interest" description="Disordered" evidence="2">
    <location>
        <begin position="193"/>
        <end position="285"/>
    </location>
</feature>
<dbReference type="eggNOG" id="KOG3113">
    <property type="taxonomic scope" value="Eukaryota"/>
</dbReference>